<evidence type="ECO:0000256" key="3">
    <source>
        <dbReference type="ARBA" id="ARBA00023315"/>
    </source>
</evidence>
<keyword evidence="2 5" id="KW-0808">Transferase</keyword>
<evidence type="ECO:0000256" key="1">
    <source>
        <dbReference type="ARBA" id="ARBA00005189"/>
    </source>
</evidence>
<dbReference type="Pfam" id="PF01553">
    <property type="entry name" value="Acyltransferase"/>
    <property type="match status" value="1"/>
</dbReference>
<dbReference type="SUPFAM" id="SSF69593">
    <property type="entry name" value="Glycerol-3-phosphate (1)-acyltransferase"/>
    <property type="match status" value="1"/>
</dbReference>
<organism evidence="5 6">
    <name type="scientific">Muribaculum gordoncarteri</name>
    <dbReference type="NCBI Taxonomy" id="2530390"/>
    <lineage>
        <taxon>Bacteria</taxon>
        <taxon>Pseudomonadati</taxon>
        <taxon>Bacteroidota</taxon>
        <taxon>Bacteroidia</taxon>
        <taxon>Bacteroidales</taxon>
        <taxon>Muribaculaceae</taxon>
        <taxon>Muribaculum</taxon>
    </lineage>
</organism>
<reference evidence="5 6" key="1">
    <citation type="submission" date="2019-02" db="EMBL/GenBank/DDBJ databases">
        <title>Isolation and identification of novel species under the genus Muribaculum.</title>
        <authorList>
            <person name="Miyake S."/>
            <person name="Ding Y."/>
            <person name="Low A."/>
            <person name="Soh M."/>
            <person name="Seedorf H."/>
        </authorList>
    </citation>
    <scope>NUCLEOTIDE SEQUENCE [LARGE SCALE GENOMIC DNA]</scope>
    <source>
        <strain evidence="5 6">TLL-A4</strain>
    </source>
</reference>
<evidence type="ECO:0000313" key="5">
    <source>
        <dbReference type="EMBL" id="QCD35130.1"/>
    </source>
</evidence>
<name>A0A4P7VE12_9BACT</name>
<dbReference type="RefSeq" id="WP_136409938.1">
    <property type="nucleotide sequence ID" value="NZ_CP039393.1"/>
</dbReference>
<dbReference type="PANTHER" id="PTHR10434">
    <property type="entry name" value="1-ACYL-SN-GLYCEROL-3-PHOSPHATE ACYLTRANSFERASE"/>
    <property type="match status" value="1"/>
</dbReference>
<dbReference type="PANTHER" id="PTHR10434:SF9">
    <property type="entry name" value="PHOSPHOLIPID_GLYCEROL ACYLTRANSFERASE DOMAIN-CONTAINING PROTEIN"/>
    <property type="match status" value="1"/>
</dbReference>
<dbReference type="OrthoDB" id="9796839at2"/>
<dbReference type="EMBL" id="CP039393">
    <property type="protein sequence ID" value="QCD35130.1"/>
    <property type="molecule type" value="Genomic_DNA"/>
</dbReference>
<sequence>MNLSKWLLKVFGWKVEITTPDYPKCLICVAPHTSNWDFILCELAYLSVGRRAGFLMKEQWFKWPLGYFFRAIGGIAVPRKRGSALTESIVEKFNASQRMAIAITPEGTRKGTAKWRKGFLYIAHDAKVPLLLGAIDYKLKKIEITTEFTPTGNVDNDMKAIKKFYSKFHAKYPEKFITADEDD</sequence>
<dbReference type="Proteomes" id="UP000297031">
    <property type="component" value="Chromosome"/>
</dbReference>
<evidence type="ECO:0000256" key="2">
    <source>
        <dbReference type="ARBA" id="ARBA00022679"/>
    </source>
</evidence>
<proteinExistence type="predicted"/>
<dbReference type="KEGG" id="mgod:E7746_04150"/>
<keyword evidence="6" id="KW-1185">Reference proteome</keyword>
<evidence type="ECO:0000259" key="4">
    <source>
        <dbReference type="SMART" id="SM00563"/>
    </source>
</evidence>
<feature type="domain" description="Phospholipid/glycerol acyltransferase" evidence="4">
    <location>
        <begin position="26"/>
        <end position="138"/>
    </location>
</feature>
<gene>
    <name evidence="5" type="ORF">E7746_04150</name>
</gene>
<accession>A0A4P7VE12</accession>
<dbReference type="SMART" id="SM00563">
    <property type="entry name" value="PlsC"/>
    <property type="match status" value="1"/>
</dbReference>
<dbReference type="AlphaFoldDB" id="A0A4P7VE12"/>
<protein>
    <submittedName>
        <fullName evidence="5">Acyltransferase</fullName>
    </submittedName>
</protein>
<keyword evidence="3 5" id="KW-0012">Acyltransferase</keyword>
<comment type="pathway">
    <text evidence="1">Lipid metabolism.</text>
</comment>
<dbReference type="GO" id="GO:0006654">
    <property type="term" value="P:phosphatidic acid biosynthetic process"/>
    <property type="evidence" value="ECO:0007669"/>
    <property type="project" value="TreeGrafter"/>
</dbReference>
<evidence type="ECO:0000313" key="6">
    <source>
        <dbReference type="Proteomes" id="UP000297031"/>
    </source>
</evidence>
<dbReference type="InterPro" id="IPR002123">
    <property type="entry name" value="Plipid/glycerol_acylTrfase"/>
</dbReference>
<dbReference type="GO" id="GO:0003841">
    <property type="term" value="F:1-acylglycerol-3-phosphate O-acyltransferase activity"/>
    <property type="evidence" value="ECO:0007669"/>
    <property type="project" value="TreeGrafter"/>
</dbReference>